<proteinExistence type="predicted"/>
<keyword evidence="2" id="KW-1185">Reference proteome</keyword>
<organism evidence="1 2">
    <name type="scientific">Mortierella alpina</name>
    <name type="common">Oleaginous fungus</name>
    <name type="synonym">Mortierella renispora</name>
    <dbReference type="NCBI Taxonomy" id="64518"/>
    <lineage>
        <taxon>Eukaryota</taxon>
        <taxon>Fungi</taxon>
        <taxon>Fungi incertae sedis</taxon>
        <taxon>Mucoromycota</taxon>
        <taxon>Mortierellomycotina</taxon>
        <taxon>Mortierellomycetes</taxon>
        <taxon>Mortierellales</taxon>
        <taxon>Mortierellaceae</taxon>
        <taxon>Mortierella</taxon>
    </lineage>
</organism>
<sequence length="209" mass="24206">MWGAHADLMGNCHYLRQVHYSRCLTVDFFQRLECMMDDYFISGTFDDGLDQTAPLPTELIEESSVPRSVCPFQYLVSLELTQVHLLSDTFNNSLRNAIRLMAKLKVLTVIGCGLTRHAILHHRIYQHGWEAKEDNPSQREIYEYSLERLTMYTFAEELSDSELKEWVRVMPRLTSMELASGQGYNRIGIASIRMGTIPPMVPSPHRYRE</sequence>
<gene>
    <name evidence="1" type="ORF">BGZ70_010527</name>
</gene>
<dbReference type="EMBL" id="JAAAHY010000960">
    <property type="protein sequence ID" value="KAF9954574.1"/>
    <property type="molecule type" value="Genomic_DNA"/>
</dbReference>
<protein>
    <submittedName>
        <fullName evidence="1">Uncharacterized protein</fullName>
    </submittedName>
</protein>
<evidence type="ECO:0000313" key="2">
    <source>
        <dbReference type="Proteomes" id="UP000738359"/>
    </source>
</evidence>
<dbReference type="AlphaFoldDB" id="A0A9P6IZ11"/>
<comment type="caution">
    <text evidence="1">The sequence shown here is derived from an EMBL/GenBank/DDBJ whole genome shotgun (WGS) entry which is preliminary data.</text>
</comment>
<dbReference type="SUPFAM" id="SSF52047">
    <property type="entry name" value="RNI-like"/>
    <property type="match status" value="1"/>
</dbReference>
<dbReference type="Proteomes" id="UP000738359">
    <property type="component" value="Unassembled WGS sequence"/>
</dbReference>
<evidence type="ECO:0000313" key="1">
    <source>
        <dbReference type="EMBL" id="KAF9954574.1"/>
    </source>
</evidence>
<reference evidence="1" key="1">
    <citation type="journal article" date="2020" name="Fungal Divers.">
        <title>Resolving the Mortierellaceae phylogeny through synthesis of multi-gene phylogenetics and phylogenomics.</title>
        <authorList>
            <person name="Vandepol N."/>
            <person name="Liber J."/>
            <person name="Desiro A."/>
            <person name="Na H."/>
            <person name="Kennedy M."/>
            <person name="Barry K."/>
            <person name="Grigoriev I.V."/>
            <person name="Miller A.N."/>
            <person name="O'Donnell K."/>
            <person name="Stajich J.E."/>
            <person name="Bonito G."/>
        </authorList>
    </citation>
    <scope>NUCLEOTIDE SEQUENCE</scope>
    <source>
        <strain evidence="1">CK1249</strain>
    </source>
</reference>
<dbReference type="OrthoDB" id="10369524at2759"/>
<accession>A0A9P6IZ11</accession>
<name>A0A9P6IZ11_MORAP</name>